<feature type="compositionally biased region" description="Low complexity" evidence="2">
    <location>
        <begin position="800"/>
        <end position="819"/>
    </location>
</feature>
<dbReference type="AlphaFoldDB" id="A0AAX7VRL3"/>
<dbReference type="PROSITE" id="PS50103">
    <property type="entry name" value="ZF_C3H1"/>
    <property type="match status" value="1"/>
</dbReference>
<organism evidence="4 5">
    <name type="scientific">Astatotilapia calliptera</name>
    <name type="common">Eastern happy</name>
    <name type="synonym">Chromis callipterus</name>
    <dbReference type="NCBI Taxonomy" id="8154"/>
    <lineage>
        <taxon>Eukaryota</taxon>
        <taxon>Metazoa</taxon>
        <taxon>Chordata</taxon>
        <taxon>Craniata</taxon>
        <taxon>Vertebrata</taxon>
        <taxon>Euteleostomi</taxon>
        <taxon>Actinopterygii</taxon>
        <taxon>Neopterygii</taxon>
        <taxon>Teleostei</taxon>
        <taxon>Neoteleostei</taxon>
        <taxon>Acanthomorphata</taxon>
        <taxon>Ovalentaria</taxon>
        <taxon>Cichlomorphae</taxon>
        <taxon>Cichliformes</taxon>
        <taxon>Cichlidae</taxon>
        <taxon>African cichlids</taxon>
        <taxon>Pseudocrenilabrinae</taxon>
        <taxon>Haplochromini</taxon>
        <taxon>Astatotilapia</taxon>
    </lineage>
</organism>
<feature type="compositionally biased region" description="Low complexity" evidence="2">
    <location>
        <begin position="557"/>
        <end position="568"/>
    </location>
</feature>
<feature type="compositionally biased region" description="Acidic residues" evidence="2">
    <location>
        <begin position="147"/>
        <end position="162"/>
    </location>
</feature>
<keyword evidence="1" id="KW-0862">Zinc</keyword>
<dbReference type="InterPro" id="IPR041686">
    <property type="entry name" value="Znf-CCCH_3"/>
</dbReference>
<name>A0AAX7VRL3_ASTCA</name>
<accession>A0AAX7VRL3</accession>
<feature type="region of interest" description="Disordered" evidence="2">
    <location>
        <begin position="100"/>
        <end position="180"/>
    </location>
</feature>
<reference evidence="4" key="2">
    <citation type="submission" date="2025-08" db="UniProtKB">
        <authorList>
            <consortium name="Ensembl"/>
        </authorList>
    </citation>
    <scope>IDENTIFICATION</scope>
</reference>
<keyword evidence="1" id="KW-0863">Zinc-finger</keyword>
<dbReference type="Ensembl" id="ENSACLT00000082807.1">
    <property type="protein sequence ID" value="ENSACLP00000084440.1"/>
    <property type="gene ID" value="ENSACLG00000000290.2"/>
</dbReference>
<dbReference type="PANTHER" id="PTHR15725:SF14">
    <property type="entry name" value="ZINC FINGER CCCH DOMAIN-CONTAINING PROTEIN 11A"/>
    <property type="match status" value="1"/>
</dbReference>
<feature type="domain" description="C3H1-type" evidence="3">
    <location>
        <begin position="7"/>
        <end position="29"/>
    </location>
</feature>
<dbReference type="GO" id="GO:0016973">
    <property type="term" value="P:poly(A)+ mRNA export from nucleus"/>
    <property type="evidence" value="ECO:0007669"/>
    <property type="project" value="TreeGrafter"/>
</dbReference>
<feature type="compositionally biased region" description="Low complexity" evidence="2">
    <location>
        <begin position="598"/>
        <end position="610"/>
    </location>
</feature>
<feature type="compositionally biased region" description="Polar residues" evidence="2">
    <location>
        <begin position="611"/>
        <end position="625"/>
    </location>
</feature>
<evidence type="ECO:0000313" key="4">
    <source>
        <dbReference type="Ensembl" id="ENSACLP00000084440.1"/>
    </source>
</evidence>
<evidence type="ECO:0000256" key="1">
    <source>
        <dbReference type="PROSITE-ProRule" id="PRU00723"/>
    </source>
</evidence>
<evidence type="ECO:0000313" key="5">
    <source>
        <dbReference type="Proteomes" id="UP000265100"/>
    </source>
</evidence>
<dbReference type="Proteomes" id="UP000265100">
    <property type="component" value="Chromosome 5"/>
</dbReference>
<dbReference type="GO" id="GO:0008270">
    <property type="term" value="F:zinc ion binding"/>
    <property type="evidence" value="ECO:0007669"/>
    <property type="project" value="UniProtKB-KW"/>
</dbReference>
<feature type="compositionally biased region" description="Basic and acidic residues" evidence="2">
    <location>
        <begin position="657"/>
        <end position="674"/>
    </location>
</feature>
<dbReference type="Pfam" id="PF15663">
    <property type="entry name" value="zf-CCCH_3"/>
    <property type="match status" value="1"/>
</dbReference>
<feature type="compositionally biased region" description="Basic and acidic residues" evidence="2">
    <location>
        <begin position="393"/>
        <end position="423"/>
    </location>
</feature>
<keyword evidence="1" id="KW-0479">Metal-binding</keyword>
<reference evidence="4" key="1">
    <citation type="submission" date="2018-05" db="EMBL/GenBank/DDBJ databases">
        <authorList>
            <person name="Datahose"/>
        </authorList>
    </citation>
    <scope>NUCLEOTIDE SEQUENCE</scope>
</reference>
<feature type="compositionally biased region" description="Polar residues" evidence="2">
    <location>
        <begin position="502"/>
        <end position="511"/>
    </location>
</feature>
<dbReference type="InterPro" id="IPR000571">
    <property type="entry name" value="Znf_CCCH"/>
</dbReference>
<feature type="zinc finger region" description="C3H1-type" evidence="1">
    <location>
        <begin position="7"/>
        <end position="29"/>
    </location>
</feature>
<evidence type="ECO:0000259" key="3">
    <source>
        <dbReference type="PROSITE" id="PS50103"/>
    </source>
</evidence>
<feature type="compositionally biased region" description="Basic residues" evidence="2">
    <location>
        <begin position="473"/>
        <end position="482"/>
    </location>
</feature>
<dbReference type="SMART" id="SM00356">
    <property type="entry name" value="ZnF_C3H1"/>
    <property type="match status" value="3"/>
</dbReference>
<reference evidence="4" key="3">
    <citation type="submission" date="2025-09" db="UniProtKB">
        <authorList>
            <consortium name="Ensembl"/>
        </authorList>
    </citation>
    <scope>IDENTIFICATION</scope>
</reference>
<feature type="region of interest" description="Disordered" evidence="2">
    <location>
        <begin position="393"/>
        <end position="436"/>
    </location>
</feature>
<evidence type="ECO:0000256" key="2">
    <source>
        <dbReference type="SAM" id="MobiDB-lite"/>
    </source>
</evidence>
<feature type="compositionally biased region" description="Basic and acidic residues" evidence="2">
    <location>
        <begin position="714"/>
        <end position="725"/>
    </location>
</feature>
<dbReference type="Gene3D" id="4.10.1000.10">
    <property type="entry name" value="Zinc finger, CCCH-type"/>
    <property type="match status" value="1"/>
</dbReference>
<feature type="compositionally biased region" description="Polar residues" evidence="2">
    <location>
        <begin position="737"/>
        <end position="750"/>
    </location>
</feature>
<feature type="compositionally biased region" description="Polar residues" evidence="2">
    <location>
        <begin position="758"/>
        <end position="795"/>
    </location>
</feature>
<feature type="compositionally biased region" description="Basic and acidic residues" evidence="2">
    <location>
        <begin position="459"/>
        <end position="472"/>
    </location>
</feature>
<feature type="compositionally biased region" description="Polar residues" evidence="2">
    <location>
        <begin position="352"/>
        <end position="367"/>
    </location>
</feature>
<feature type="region of interest" description="Disordered" evidence="2">
    <location>
        <begin position="339"/>
        <end position="369"/>
    </location>
</feature>
<feature type="compositionally biased region" description="Basic and acidic residues" evidence="2">
    <location>
        <begin position="339"/>
        <end position="351"/>
    </location>
</feature>
<dbReference type="FunFam" id="4.10.1000.10:FF:000026">
    <property type="entry name" value="Zinc finger CCCH domain-containing protein 11A"/>
    <property type="match status" value="1"/>
</dbReference>
<feature type="region of interest" description="Disordered" evidence="2">
    <location>
        <begin position="448"/>
        <end position="820"/>
    </location>
</feature>
<keyword evidence="5" id="KW-1185">Reference proteome</keyword>
<feature type="compositionally biased region" description="Basic and acidic residues" evidence="2">
    <location>
        <begin position="100"/>
        <end position="112"/>
    </location>
</feature>
<proteinExistence type="predicted"/>
<sequence>MTSHGDDCYFFYYSTCSKGDSCPFRHCEAAMGNETTCSLWQEGRCFRAVCKFRHMKITKNRKEISCYWEKQPAGCQKPHCAFYHEKPRYIEGVFVQPDKNARKEEEQHHEEQTVPAATVNPQLRSVKTDTQEPVPSPTHPPVVINPADDDEDEDDQFSEEGEEGKGGPSPRKLPKSDDSLNFGVSTLEEIRLRKALKASMKRAGYPLQTTETSTSVEKENIQALFRPDVFDSRDEPGGARVSVTKRLGRKINSTDLRSAEDVPLKRSLAKRLGRVVDVDQPFLPPHKALKPVKERLGLLCDPVAASQPERVVMVAAESSAVSQKVPELIHIKTLEQIKQEKAVRSQRDNQKSTRATEATESKASSGTKRAIAMNDASLCNVKTFSEILHDKKKRQEEELEQKPRPEVNHTAERDQGKSQEEAHTAGPEVANAGRIRVKTLEEIRMEKAARSQLEQAVDAENRKRSNAEESGAKKPRLLRIKKLAPQTSSIAAEKKPHRSASPEPQTSNNIKVKTFEEIMREKRLRKQEMLEQGKVGEPETEPSHNQNASSTVKRKAPSSPRSSSSPSSKTPCAGSTERVPAHKLITLRSTAAPPGNGVAAPETTAAVVTVQSSSPQQAGTKSSSRVAPDKKTQVSSALSPLEQPRVTGASTAEEAMDTNRESPEHTADTKERPKLNVKPSVMKPAVLVKPGQRRRGAQQSAVVAVKPLNSPSAPKEEPRTSDRHTLPSTGVDAAWSHFTQLESASSSSPTGEELQTVPVFTQSLGPESSLPISGATTRESCTVPQSPVQKTPSQPRSRRLSTAASRAASTSSAAASTSAMDDFEELINEFTDDHLDDDVDPSIGEDDLLQELSEMIDS</sequence>
<protein>
    <recommendedName>
        <fullName evidence="3">C3H1-type domain-containing protein</fullName>
    </recommendedName>
</protein>
<feature type="compositionally biased region" description="Basic and acidic residues" evidence="2">
    <location>
        <begin position="513"/>
        <end position="537"/>
    </location>
</feature>
<dbReference type="PANTHER" id="PTHR15725">
    <property type="entry name" value="ZN-FINGER, C-X8-C-X5-C-X3-H TYPE-CONTAINING"/>
    <property type="match status" value="1"/>
</dbReference>
<dbReference type="GeneTree" id="ENSGT00920000149095"/>